<dbReference type="EMBL" id="JBGFUD010003802">
    <property type="protein sequence ID" value="MFH4979062.1"/>
    <property type="molecule type" value="Genomic_DNA"/>
</dbReference>
<keyword evidence="4" id="KW-0067">ATP-binding</keyword>
<dbReference type="InterPro" id="IPR047854">
    <property type="entry name" value="RFC_lid"/>
</dbReference>
<dbReference type="PANTHER" id="PTHR23389:SF6">
    <property type="entry name" value="REPLICATION FACTOR C SUBUNIT 1"/>
    <property type="match status" value="1"/>
</dbReference>
<evidence type="ECO:0000313" key="8">
    <source>
        <dbReference type="Proteomes" id="UP001608902"/>
    </source>
</evidence>
<dbReference type="Pfam" id="PF25361">
    <property type="entry name" value="AAA_lid_RFC1"/>
    <property type="match status" value="1"/>
</dbReference>
<keyword evidence="8" id="KW-1185">Reference proteome</keyword>
<dbReference type="InterPro" id="IPR003959">
    <property type="entry name" value="ATPase_AAA_core"/>
</dbReference>
<feature type="compositionally biased region" description="Basic and acidic residues" evidence="5">
    <location>
        <begin position="153"/>
        <end position="176"/>
    </location>
</feature>
<organism evidence="7 8">
    <name type="scientific">Gnathostoma spinigerum</name>
    <dbReference type="NCBI Taxonomy" id="75299"/>
    <lineage>
        <taxon>Eukaryota</taxon>
        <taxon>Metazoa</taxon>
        <taxon>Ecdysozoa</taxon>
        <taxon>Nematoda</taxon>
        <taxon>Chromadorea</taxon>
        <taxon>Rhabditida</taxon>
        <taxon>Spirurina</taxon>
        <taxon>Gnathostomatomorpha</taxon>
        <taxon>Gnathostomatoidea</taxon>
        <taxon>Gnathostomatidae</taxon>
        <taxon>Gnathostoma</taxon>
    </lineage>
</organism>
<dbReference type="InterPro" id="IPR013725">
    <property type="entry name" value="DNA_replication_fac_RFC1_C"/>
</dbReference>
<dbReference type="GO" id="GO:0005524">
    <property type="term" value="F:ATP binding"/>
    <property type="evidence" value="ECO:0007669"/>
    <property type="project" value="UniProtKB-KW"/>
</dbReference>
<proteinExistence type="inferred from homology"/>
<comment type="caution">
    <text evidence="7">The sequence shown here is derived from an EMBL/GenBank/DDBJ whole genome shotgun (WGS) entry which is preliminary data.</text>
</comment>
<feature type="region of interest" description="Disordered" evidence="5">
    <location>
        <begin position="677"/>
        <end position="771"/>
    </location>
</feature>
<dbReference type="InterPro" id="IPR008921">
    <property type="entry name" value="DNA_pol3_clamp-load_cplx_C"/>
</dbReference>
<protein>
    <recommendedName>
        <fullName evidence="6">AAA+ ATPase domain-containing protein</fullName>
    </recommendedName>
</protein>
<feature type="non-terminal residue" evidence="7">
    <location>
        <position position="1"/>
    </location>
</feature>
<dbReference type="SUPFAM" id="SSF48019">
    <property type="entry name" value="post-AAA+ oligomerization domain-like"/>
    <property type="match status" value="1"/>
</dbReference>
<evidence type="ECO:0000256" key="5">
    <source>
        <dbReference type="SAM" id="MobiDB-lite"/>
    </source>
</evidence>
<feature type="region of interest" description="Disordered" evidence="5">
    <location>
        <begin position="1"/>
        <end position="176"/>
    </location>
</feature>
<feature type="compositionally biased region" description="Basic residues" evidence="5">
    <location>
        <begin position="760"/>
        <end position="771"/>
    </location>
</feature>
<comment type="similarity">
    <text evidence="1">Belongs to the activator 1 large subunit family.</text>
</comment>
<gene>
    <name evidence="7" type="ORF">AB6A40_005771</name>
</gene>
<keyword evidence="3" id="KW-0547">Nucleotide-binding</keyword>
<dbReference type="CDD" id="cd18140">
    <property type="entry name" value="HLD_clamp_RFC"/>
    <property type="match status" value="1"/>
</dbReference>
<dbReference type="InterPro" id="IPR027417">
    <property type="entry name" value="P-loop_NTPase"/>
</dbReference>
<feature type="compositionally biased region" description="Basic and acidic residues" evidence="5">
    <location>
        <begin position="53"/>
        <end position="77"/>
    </location>
</feature>
<sequence>PRRSPRKTVEDSKPEGPSISKQKFSPSKSEKSKHHKCFEDTSSVDSPKRKKVSHEVEHGTNLKKISSDNEEAHHSNNEGDDDAEDFRKRKHHRHQRQKFEHGDEKELSHAKKQRISPEKLSDRKDKNSAVKSPKKFEGGKEKFANIHQMAAADESKSRSSFPEKKLKESPKKHKEIENDSGNVHTVAVNDDRKPTSQFIPWVDKYKPTSTKQLVGQAGEKSPMNKLLGWLRDWSKYHLGEGATQKRARPPPWLAQQDGSSFKAVLLSGPPGIGKTTCAMIACAQLGIDYVEMNASDVRNKKHLESGIAQLIFSNQIDRYFSNSPKPTPKQSEISHVLIMDEVDGMSGNEDRAGLAELIQLIKTTKIPIICICNDRQSQKMRSLVNYCFDIRFPRPRIEQIRARIQMIAFQEKLKLTKEQIDEVIEASNHDVRQTIYNLQLLSAGGNEKNIQTKDCAVNTFEAARRLLSCDTSMIEKQEMFFLDYSLMPLFVQENYPNIQSSKMSQSARLTALRKSAIAIANGDVIDRSIRTDGTWSLLNELAYFSSVLPSVCMNGHLKTMISFPSWLGKNSSATKRQRLMRQLALHTHLKVSADCHSLVTDYVPIFRDRLYAPLIEREAEGVSDVIAFYNAYDLTKDDAEAIAELAVWPGLKDLREKIPPKVKAALTRALNKEHRLLPYDTGDLSQGRKRKVGDPESHLEVDEEGNVVEVGEEDLLNVDDSVEDDQVLMKSSSQPNKKPTASQTGRGGSKSVRGGGRGGSRARGRGKGAKS</sequence>
<evidence type="ECO:0000256" key="4">
    <source>
        <dbReference type="ARBA" id="ARBA00022840"/>
    </source>
</evidence>
<evidence type="ECO:0000259" key="6">
    <source>
        <dbReference type="SMART" id="SM00382"/>
    </source>
</evidence>
<dbReference type="Pfam" id="PF08519">
    <property type="entry name" value="RFC1"/>
    <property type="match status" value="1"/>
</dbReference>
<feature type="domain" description="AAA+ ATPase" evidence="6">
    <location>
        <begin position="260"/>
        <end position="398"/>
    </location>
</feature>
<feature type="compositionally biased region" description="Basic and acidic residues" evidence="5">
    <location>
        <begin position="97"/>
        <end position="144"/>
    </location>
</feature>
<dbReference type="Gene3D" id="1.10.8.60">
    <property type="match status" value="1"/>
</dbReference>
<evidence type="ECO:0000256" key="3">
    <source>
        <dbReference type="ARBA" id="ARBA00022741"/>
    </source>
</evidence>
<dbReference type="GO" id="GO:0006260">
    <property type="term" value="P:DNA replication"/>
    <property type="evidence" value="ECO:0007669"/>
    <property type="project" value="UniProtKB-KW"/>
</dbReference>
<evidence type="ECO:0000313" key="7">
    <source>
        <dbReference type="EMBL" id="MFH4979062.1"/>
    </source>
</evidence>
<reference evidence="7 8" key="1">
    <citation type="submission" date="2024-08" db="EMBL/GenBank/DDBJ databases">
        <title>Gnathostoma spinigerum genome.</title>
        <authorList>
            <person name="Gonzalez-Bertolin B."/>
            <person name="Monzon S."/>
            <person name="Zaballos A."/>
            <person name="Jimenez P."/>
            <person name="Dekumyoy P."/>
            <person name="Varona S."/>
            <person name="Cuesta I."/>
            <person name="Sumanam S."/>
            <person name="Adisakwattana P."/>
            <person name="Gasser R.B."/>
            <person name="Hernandez-Gonzalez A."/>
            <person name="Young N.D."/>
            <person name="Perteguer M.J."/>
        </authorList>
    </citation>
    <scope>NUCLEOTIDE SEQUENCE [LARGE SCALE GENOMIC DNA]</scope>
    <source>
        <strain evidence="7">AL3</strain>
        <tissue evidence="7">Liver</tissue>
    </source>
</reference>
<dbReference type="Pfam" id="PF00004">
    <property type="entry name" value="AAA"/>
    <property type="match status" value="1"/>
</dbReference>
<dbReference type="SUPFAM" id="SSF52540">
    <property type="entry name" value="P-loop containing nucleoside triphosphate hydrolases"/>
    <property type="match status" value="1"/>
</dbReference>
<dbReference type="Gene3D" id="1.20.272.10">
    <property type="match status" value="1"/>
</dbReference>
<evidence type="ECO:0000256" key="2">
    <source>
        <dbReference type="ARBA" id="ARBA00022705"/>
    </source>
</evidence>
<dbReference type="AlphaFoldDB" id="A0ABD6EIL5"/>
<feature type="compositionally biased region" description="Polar residues" evidence="5">
    <location>
        <begin position="729"/>
        <end position="744"/>
    </location>
</feature>
<keyword evidence="2" id="KW-0235">DNA replication</keyword>
<dbReference type="FunFam" id="3.40.50.300:FF:000395">
    <property type="entry name" value="Replication factor C subunit 1"/>
    <property type="match status" value="1"/>
</dbReference>
<dbReference type="Proteomes" id="UP001608902">
    <property type="component" value="Unassembled WGS sequence"/>
</dbReference>
<name>A0ABD6EIL5_9BILA</name>
<evidence type="ECO:0000256" key="1">
    <source>
        <dbReference type="ARBA" id="ARBA00006116"/>
    </source>
</evidence>
<feature type="compositionally biased region" description="Acidic residues" evidence="5">
    <location>
        <begin position="701"/>
        <end position="726"/>
    </location>
</feature>
<feature type="compositionally biased region" description="Gly residues" evidence="5">
    <location>
        <begin position="745"/>
        <end position="759"/>
    </location>
</feature>
<dbReference type="Gene3D" id="3.40.50.300">
    <property type="entry name" value="P-loop containing nucleotide triphosphate hydrolases"/>
    <property type="match status" value="1"/>
</dbReference>
<dbReference type="PANTHER" id="PTHR23389">
    <property type="entry name" value="CHROMOSOME TRANSMISSION FIDELITY FACTOR 18"/>
    <property type="match status" value="1"/>
</dbReference>
<dbReference type="SMART" id="SM00382">
    <property type="entry name" value="AAA"/>
    <property type="match status" value="1"/>
</dbReference>
<accession>A0ABD6EIL5</accession>
<dbReference type="InterPro" id="IPR003593">
    <property type="entry name" value="AAA+_ATPase"/>
</dbReference>
<dbReference type="CDD" id="cd00009">
    <property type="entry name" value="AAA"/>
    <property type="match status" value="1"/>
</dbReference>